<evidence type="ECO:0000313" key="2">
    <source>
        <dbReference type="Proteomes" id="UP000801864"/>
    </source>
</evidence>
<dbReference type="Proteomes" id="UP000801864">
    <property type="component" value="Unassembled WGS sequence"/>
</dbReference>
<keyword evidence="2" id="KW-1185">Reference proteome</keyword>
<name>A0A9P5CER1_9HYPO</name>
<evidence type="ECO:0000313" key="1">
    <source>
        <dbReference type="EMBL" id="KAF3072764.1"/>
    </source>
</evidence>
<dbReference type="AlphaFoldDB" id="A0A9P5CER1"/>
<organism evidence="1 2">
    <name type="scientific">Trichoderma lentiforme</name>
    <dbReference type="NCBI Taxonomy" id="1567552"/>
    <lineage>
        <taxon>Eukaryota</taxon>
        <taxon>Fungi</taxon>
        <taxon>Dikarya</taxon>
        <taxon>Ascomycota</taxon>
        <taxon>Pezizomycotina</taxon>
        <taxon>Sordariomycetes</taxon>
        <taxon>Hypocreomycetidae</taxon>
        <taxon>Hypocreales</taxon>
        <taxon>Hypocreaceae</taxon>
        <taxon>Trichoderma</taxon>
    </lineage>
</organism>
<reference evidence="1 2" key="1">
    <citation type="submission" date="2018-06" db="EMBL/GenBank/DDBJ databases">
        <title>Genome analysis of cellulolytic fungus Trichoderma lentiforme CFAM-422.</title>
        <authorList>
            <person name="Steindorff A.S."/>
            <person name="Formighieri E.F."/>
            <person name="Midorikawa G.E.O."/>
            <person name="Tamietti M.S."/>
            <person name="Ramos E.Z."/>
            <person name="Silva A.S."/>
            <person name="Bon E.P.S."/>
            <person name="Mendes T.D."/>
            <person name="Damaso M.C.T."/>
            <person name="Favaro L.C.L."/>
        </authorList>
    </citation>
    <scope>NUCLEOTIDE SEQUENCE [LARGE SCALE GENOMIC DNA]</scope>
    <source>
        <strain evidence="1 2">CFAM-422</strain>
    </source>
</reference>
<sequence length="114" mass="12597">MEAVRSSMRDMGLWRRVLNDEFPVMELKLSRWHAARCNSPDGPDAACSFGITTELCKRSPEERGIGASFALLILVVPSEYTGLNSASNCPANLLLAALQTGPTRNRRLARFMGR</sequence>
<accession>A0A9P5CER1</accession>
<comment type="caution">
    <text evidence="1">The sequence shown here is derived from an EMBL/GenBank/DDBJ whole genome shotgun (WGS) entry which is preliminary data.</text>
</comment>
<gene>
    <name evidence="1" type="ORF">CFAM422_004594</name>
</gene>
<dbReference type="EMBL" id="QLNT01000007">
    <property type="protein sequence ID" value="KAF3072764.1"/>
    <property type="molecule type" value="Genomic_DNA"/>
</dbReference>
<protein>
    <submittedName>
        <fullName evidence="1">Uncharacterized protein</fullName>
    </submittedName>
</protein>
<proteinExistence type="predicted"/>